<organism evidence="1 2">
    <name type="scientific">Gymnopilus junonius</name>
    <name type="common">Spectacular rustgill mushroom</name>
    <name type="synonym">Gymnopilus spectabilis subsp. junonius</name>
    <dbReference type="NCBI Taxonomy" id="109634"/>
    <lineage>
        <taxon>Eukaryota</taxon>
        <taxon>Fungi</taxon>
        <taxon>Dikarya</taxon>
        <taxon>Basidiomycota</taxon>
        <taxon>Agaricomycotina</taxon>
        <taxon>Agaricomycetes</taxon>
        <taxon>Agaricomycetidae</taxon>
        <taxon>Agaricales</taxon>
        <taxon>Agaricineae</taxon>
        <taxon>Hymenogastraceae</taxon>
        <taxon>Gymnopilus</taxon>
    </lineage>
</organism>
<dbReference type="GO" id="GO:0005975">
    <property type="term" value="P:carbohydrate metabolic process"/>
    <property type="evidence" value="ECO:0007669"/>
    <property type="project" value="InterPro"/>
</dbReference>
<sequence length="411" mass="44028">MGFNSFFLNTLLPAVLVTDEAISMLLSKTFVAIYHLLLLTVTCVRAAAIEKAAAIENAVVLEKRHNARLLLIQLWWSVAHTLQNHYYNSGTGQYNGGSLWTDANTLEDLHNLMLATGTDDFSTVADNSYIGSMANNPSTNWNSVINGSNDDAQWIILALWKIADYKAARGLSNTNYVNSGIAIYNIIVGQWDGTCGGGVWWSSAHTYKNAVTNELFLLASASGYLRFKQQAFLSNANLVILNSGMRNSAGLWNDGLDTSTCANNGQTTWTYNQGVIASGLAALAAATGDTSYLDQAEITLDATISQLTSNDILKESCDDAASGGPVCDADQGIWTKHLQYYLDNANDASRTAKYSPFLGSQTSAVFHYGTDANGDVGSVWYAPNQGGSIFTPKTSASGLAAHVAAAKYGPC</sequence>
<dbReference type="InterPro" id="IPR053169">
    <property type="entry name" value="MUG_Protein"/>
</dbReference>
<dbReference type="InterPro" id="IPR008928">
    <property type="entry name" value="6-hairpin_glycosidase_sf"/>
</dbReference>
<accession>A0A9P5TJN6</accession>
<dbReference type="AlphaFoldDB" id="A0A9P5TJN6"/>
<dbReference type="InterPro" id="IPR005198">
    <property type="entry name" value="Glyco_hydro_76"/>
</dbReference>
<keyword evidence="2" id="KW-1185">Reference proteome</keyword>
<dbReference type="Pfam" id="PF03663">
    <property type="entry name" value="Glyco_hydro_76"/>
    <property type="match status" value="1"/>
</dbReference>
<dbReference type="EMBL" id="JADNYJ010000117">
    <property type="protein sequence ID" value="KAF8883155.1"/>
    <property type="molecule type" value="Genomic_DNA"/>
</dbReference>
<reference evidence="1" key="1">
    <citation type="submission" date="2020-11" db="EMBL/GenBank/DDBJ databases">
        <authorList>
            <consortium name="DOE Joint Genome Institute"/>
            <person name="Ahrendt S."/>
            <person name="Riley R."/>
            <person name="Andreopoulos W."/>
            <person name="LaButti K."/>
            <person name="Pangilinan J."/>
            <person name="Ruiz-duenas F.J."/>
            <person name="Barrasa J.M."/>
            <person name="Sanchez-Garcia M."/>
            <person name="Camarero S."/>
            <person name="Miyauchi S."/>
            <person name="Serrano A."/>
            <person name="Linde D."/>
            <person name="Babiker R."/>
            <person name="Drula E."/>
            <person name="Ayuso-Fernandez I."/>
            <person name="Pacheco R."/>
            <person name="Padilla G."/>
            <person name="Ferreira P."/>
            <person name="Barriuso J."/>
            <person name="Kellner H."/>
            <person name="Castanera R."/>
            <person name="Alfaro M."/>
            <person name="Ramirez L."/>
            <person name="Pisabarro A.G."/>
            <person name="Kuo A."/>
            <person name="Tritt A."/>
            <person name="Lipzen A."/>
            <person name="He G."/>
            <person name="Yan M."/>
            <person name="Ng V."/>
            <person name="Cullen D."/>
            <person name="Martin F."/>
            <person name="Rosso M.-N."/>
            <person name="Henrissat B."/>
            <person name="Hibbett D."/>
            <person name="Martinez A.T."/>
            <person name="Grigoriev I.V."/>
        </authorList>
    </citation>
    <scope>NUCLEOTIDE SEQUENCE</scope>
    <source>
        <strain evidence="1">AH 44721</strain>
    </source>
</reference>
<gene>
    <name evidence="1" type="ORF">CPB84DRAFT_1790188</name>
</gene>
<name>A0A9P5TJN6_GYMJU</name>
<dbReference type="SUPFAM" id="SSF48208">
    <property type="entry name" value="Six-hairpin glycosidases"/>
    <property type="match status" value="1"/>
</dbReference>
<dbReference type="GO" id="GO:0016787">
    <property type="term" value="F:hydrolase activity"/>
    <property type="evidence" value="ECO:0007669"/>
    <property type="project" value="UniProtKB-KW"/>
</dbReference>
<dbReference type="PANTHER" id="PTHR47791">
    <property type="entry name" value="MEIOTICALLY UP-REGULATED GENE 191 PROTEIN"/>
    <property type="match status" value="1"/>
</dbReference>
<dbReference type="Proteomes" id="UP000724874">
    <property type="component" value="Unassembled WGS sequence"/>
</dbReference>
<proteinExistence type="predicted"/>
<dbReference type="PANTHER" id="PTHR47791:SF3">
    <property type="entry name" value="MEIOTICALLY UP-REGULATED GENE 191 PROTEIN"/>
    <property type="match status" value="1"/>
</dbReference>
<dbReference type="Gene3D" id="1.50.10.20">
    <property type="match status" value="1"/>
</dbReference>
<comment type="caution">
    <text evidence="1">The sequence shown here is derived from an EMBL/GenBank/DDBJ whole genome shotgun (WGS) entry which is preliminary data.</text>
</comment>
<keyword evidence="1" id="KW-0378">Hydrolase</keyword>
<evidence type="ECO:0000313" key="1">
    <source>
        <dbReference type="EMBL" id="KAF8883155.1"/>
    </source>
</evidence>
<evidence type="ECO:0000313" key="2">
    <source>
        <dbReference type="Proteomes" id="UP000724874"/>
    </source>
</evidence>
<protein>
    <submittedName>
        <fullName evidence="1">Glycoside hydrolase family 76 protein</fullName>
    </submittedName>
</protein>
<dbReference type="OrthoDB" id="9984024at2759"/>